<evidence type="ECO:0000313" key="8">
    <source>
        <dbReference type="EMBL" id="EPF70202.1"/>
    </source>
</evidence>
<evidence type="ECO:0000256" key="2">
    <source>
        <dbReference type="ARBA" id="ARBA00022630"/>
    </source>
</evidence>
<name>S3MRK1_9GAMM</name>
<dbReference type="RefSeq" id="WP_016657588.1">
    <property type="nucleotide sequence ID" value="NZ_KE340355.1"/>
</dbReference>
<dbReference type="PRINTS" id="PR00411">
    <property type="entry name" value="PNDRDTASEI"/>
</dbReference>
<dbReference type="InterPro" id="IPR016156">
    <property type="entry name" value="FAD/NAD-linked_Rdtase_dimer_sf"/>
</dbReference>
<feature type="transmembrane region" description="Helical" evidence="5">
    <location>
        <begin position="355"/>
        <end position="374"/>
    </location>
</feature>
<dbReference type="Pfam" id="PF07992">
    <property type="entry name" value="Pyr_redox_2"/>
    <property type="match status" value="1"/>
</dbReference>
<evidence type="ECO:0000256" key="5">
    <source>
        <dbReference type="SAM" id="Phobius"/>
    </source>
</evidence>
<evidence type="ECO:0000256" key="3">
    <source>
        <dbReference type="ARBA" id="ARBA00022827"/>
    </source>
</evidence>
<dbReference type="Gene3D" id="3.30.390.30">
    <property type="match status" value="1"/>
</dbReference>
<dbReference type="AlphaFoldDB" id="S3MRK1"/>
<dbReference type="Pfam" id="PF14759">
    <property type="entry name" value="Reductase_C"/>
    <property type="match status" value="1"/>
</dbReference>
<dbReference type="InterPro" id="IPR053382">
    <property type="entry name" value="Ring-hydroxylating_dioxygenase"/>
</dbReference>
<keyword evidence="9" id="KW-1185">Reference proteome</keyword>
<keyword evidence="5" id="KW-0472">Membrane</keyword>
<dbReference type="SUPFAM" id="SSF51905">
    <property type="entry name" value="FAD/NAD(P)-binding domain"/>
    <property type="match status" value="1"/>
</dbReference>
<feature type="domain" description="Reductase C-terminal" evidence="7">
    <location>
        <begin position="319"/>
        <end position="405"/>
    </location>
</feature>
<proteinExistence type="predicted"/>
<dbReference type="InterPro" id="IPR050446">
    <property type="entry name" value="FAD-oxidoreductase/Apoptosis"/>
</dbReference>
<dbReference type="InterPro" id="IPR028202">
    <property type="entry name" value="Reductase_C"/>
</dbReference>
<keyword evidence="2" id="KW-0285">Flavoprotein</keyword>
<keyword evidence="4" id="KW-0560">Oxidoreductase</keyword>
<evidence type="ECO:0000313" key="9">
    <source>
        <dbReference type="Proteomes" id="UP000014568"/>
    </source>
</evidence>
<dbReference type="InterPro" id="IPR023753">
    <property type="entry name" value="FAD/NAD-binding_dom"/>
</dbReference>
<evidence type="ECO:0008006" key="10">
    <source>
        <dbReference type="Google" id="ProtNLM"/>
    </source>
</evidence>
<dbReference type="GO" id="GO:0016651">
    <property type="term" value="F:oxidoreductase activity, acting on NAD(P)H"/>
    <property type="evidence" value="ECO:0007669"/>
    <property type="project" value="TreeGrafter"/>
</dbReference>
<dbReference type="eggNOG" id="COG0446">
    <property type="taxonomic scope" value="Bacteria"/>
</dbReference>
<dbReference type="Gene3D" id="3.50.50.60">
    <property type="entry name" value="FAD/NAD(P)-binding domain"/>
    <property type="match status" value="2"/>
</dbReference>
<keyword evidence="5" id="KW-1133">Transmembrane helix</keyword>
<dbReference type="PATRIC" id="fig|421052.3.peg.3153"/>
<dbReference type="EMBL" id="ATGI01000038">
    <property type="protein sequence ID" value="EPF70202.1"/>
    <property type="molecule type" value="Genomic_DNA"/>
</dbReference>
<evidence type="ECO:0000256" key="4">
    <source>
        <dbReference type="ARBA" id="ARBA00023002"/>
    </source>
</evidence>
<dbReference type="InterPro" id="IPR036188">
    <property type="entry name" value="FAD/NAD-bd_sf"/>
</dbReference>
<comment type="cofactor">
    <cofactor evidence="1">
        <name>FAD</name>
        <dbReference type="ChEBI" id="CHEBI:57692"/>
    </cofactor>
</comment>
<sequence>MSIKSIVIIGAGQAGANAILQLRALQYQGQVTLIGDEVHLPYERPPLSKDAILDPENTKLEILSAQKLQDLGVRHIAGQAVRLIDREAKQVVLANDERITYDKLLIATGGAARRLPALDALAQHVYTLRNLEDAQALIPVLQPGRRIVLVGGGVIGLELASSAQFRGCQVTVLEAGPRVMGRCAPQLLTDFMAQQHRQHGVNILLNTQMASCQLEGDIVKIELQNGQVLEADAVVYGIGIVANAQLATDAGLEVDAAIIVNEFAQTSDPDIYAAGDVAKQRLADGQMQRIESWENANRQAESFARHVMGADALTEQAPWFWTDQLGANFQFVGAMDAEQWYVRGEMESSGVLSNFILFGVSNGLITAAIAVNAAREMRHLKKMVNTAQAFELEKHLDCSLALKSMF</sequence>
<keyword evidence="3" id="KW-0274">FAD</keyword>
<gene>
    <name evidence="8" type="ORF">F945_03219</name>
</gene>
<protein>
    <recommendedName>
        <fullName evidence="10">Phenylpropionate dioxygenase ferredoxin reductase subunit</fullName>
    </recommendedName>
</protein>
<comment type="caution">
    <text evidence="8">The sequence shown here is derived from an EMBL/GenBank/DDBJ whole genome shotgun (WGS) entry which is preliminary data.</text>
</comment>
<organism evidence="8 9">
    <name type="scientific">Acinetobacter rudis CIP 110305</name>
    <dbReference type="NCBI Taxonomy" id="421052"/>
    <lineage>
        <taxon>Bacteria</taxon>
        <taxon>Pseudomonadati</taxon>
        <taxon>Pseudomonadota</taxon>
        <taxon>Gammaproteobacteria</taxon>
        <taxon>Moraxellales</taxon>
        <taxon>Moraxellaceae</taxon>
        <taxon>Acinetobacter</taxon>
    </lineage>
</organism>
<reference evidence="8 9" key="1">
    <citation type="submission" date="2013-06" db="EMBL/GenBank/DDBJ databases">
        <title>The Genome Sequence of Acinetobacter rudis CIP 110305.</title>
        <authorList>
            <consortium name="The Broad Institute Genome Sequencing Platform"/>
            <consortium name="The Broad Institute Genome Sequencing Center for Infectious Disease"/>
            <person name="Cerqueira G."/>
            <person name="Feldgarden M."/>
            <person name="Courvalin P."/>
            <person name="Perichon B."/>
            <person name="Grillot-Courvalin C."/>
            <person name="Clermont D."/>
            <person name="Rocha E."/>
            <person name="Yoon E.-J."/>
            <person name="Nemec A."/>
            <person name="Young S.K."/>
            <person name="Zeng Q."/>
            <person name="Gargeya S."/>
            <person name="Fitzgerald M."/>
            <person name="Abouelleil A."/>
            <person name="Alvarado L."/>
            <person name="Berlin A.M."/>
            <person name="Chapman S.B."/>
            <person name="Dewar J."/>
            <person name="Goldberg J."/>
            <person name="Griggs A."/>
            <person name="Gujja S."/>
            <person name="Hansen M."/>
            <person name="Howarth C."/>
            <person name="Imamovic A."/>
            <person name="Larimer J."/>
            <person name="McCowan C."/>
            <person name="Murphy C."/>
            <person name="Pearson M."/>
            <person name="Priest M."/>
            <person name="Roberts A."/>
            <person name="Saif S."/>
            <person name="Shea T."/>
            <person name="Sykes S."/>
            <person name="Wortman J."/>
            <person name="Nusbaum C."/>
            <person name="Birren B."/>
        </authorList>
    </citation>
    <scope>NUCLEOTIDE SEQUENCE [LARGE SCALE GENOMIC DNA]</scope>
    <source>
        <strain evidence="8 9">CIP 110305</strain>
    </source>
</reference>
<accession>S3MRK1</accession>
<dbReference type="NCBIfam" id="NF042949">
    <property type="entry name" value="3PPDioc_HcaD"/>
    <property type="match status" value="1"/>
</dbReference>
<dbReference type="STRING" id="632955.GCA_000829675_01218"/>
<feature type="domain" description="FAD/NAD(P)-binding" evidence="6">
    <location>
        <begin position="5"/>
        <end position="300"/>
    </location>
</feature>
<dbReference type="SUPFAM" id="SSF55424">
    <property type="entry name" value="FAD/NAD-linked reductases, dimerisation (C-terminal) domain"/>
    <property type="match status" value="1"/>
</dbReference>
<dbReference type="PANTHER" id="PTHR43557:SF2">
    <property type="entry name" value="RIESKE DOMAIN-CONTAINING PROTEIN-RELATED"/>
    <property type="match status" value="1"/>
</dbReference>
<dbReference type="PANTHER" id="PTHR43557">
    <property type="entry name" value="APOPTOSIS-INDUCING FACTOR 1"/>
    <property type="match status" value="1"/>
</dbReference>
<evidence type="ECO:0000259" key="6">
    <source>
        <dbReference type="Pfam" id="PF07992"/>
    </source>
</evidence>
<dbReference type="OrthoDB" id="9800167at2"/>
<evidence type="ECO:0000259" key="7">
    <source>
        <dbReference type="Pfam" id="PF14759"/>
    </source>
</evidence>
<dbReference type="GO" id="GO:0005737">
    <property type="term" value="C:cytoplasm"/>
    <property type="evidence" value="ECO:0007669"/>
    <property type="project" value="TreeGrafter"/>
</dbReference>
<dbReference type="PRINTS" id="PR00368">
    <property type="entry name" value="FADPNR"/>
</dbReference>
<dbReference type="Proteomes" id="UP000014568">
    <property type="component" value="Unassembled WGS sequence"/>
</dbReference>
<keyword evidence="5" id="KW-0812">Transmembrane</keyword>
<dbReference type="HOGENOM" id="CLU_003291_4_0_6"/>
<evidence type="ECO:0000256" key="1">
    <source>
        <dbReference type="ARBA" id="ARBA00001974"/>
    </source>
</evidence>